<dbReference type="RefSeq" id="WP_246130846.1">
    <property type="nucleotide sequence ID" value="NZ_BJXB01000068.1"/>
</dbReference>
<evidence type="ECO:0000313" key="1">
    <source>
        <dbReference type="EMBL" id="GEM50177.1"/>
    </source>
</evidence>
<proteinExistence type="predicted"/>
<comment type="caution">
    <text evidence="1">The sequence shown here is derived from an EMBL/GenBank/DDBJ whole genome shotgun (WGS) entry which is preliminary data.</text>
</comment>
<reference evidence="1 2" key="1">
    <citation type="submission" date="2019-07" db="EMBL/GenBank/DDBJ databases">
        <title>Whole genome shotgun sequence of Deinococcus cellulosilyticus NBRC 106333.</title>
        <authorList>
            <person name="Hosoyama A."/>
            <person name="Uohara A."/>
            <person name="Ohji S."/>
            <person name="Ichikawa N."/>
        </authorList>
    </citation>
    <scope>NUCLEOTIDE SEQUENCE [LARGE SCALE GENOMIC DNA]</scope>
    <source>
        <strain evidence="1 2">NBRC 106333</strain>
    </source>
</reference>
<sequence>MGTAKLYDPRTRFDYTGGMQSWKALEASVPFDQLPELYEKFLRWRGLNPEGMNLRRIQQRVYGELNQMVQEGKATREGEDHLLLVAFDPD</sequence>
<name>A0A511NC55_DEIC1</name>
<organism evidence="1 2">
    <name type="scientific">Deinococcus cellulosilyticus (strain DSM 18568 / NBRC 106333 / KACC 11606 / 5516J-15)</name>
    <dbReference type="NCBI Taxonomy" id="1223518"/>
    <lineage>
        <taxon>Bacteria</taxon>
        <taxon>Thermotogati</taxon>
        <taxon>Deinococcota</taxon>
        <taxon>Deinococci</taxon>
        <taxon>Deinococcales</taxon>
        <taxon>Deinococcaceae</taxon>
        <taxon>Deinococcus</taxon>
    </lineage>
</organism>
<evidence type="ECO:0000313" key="2">
    <source>
        <dbReference type="Proteomes" id="UP000321306"/>
    </source>
</evidence>
<dbReference type="AlphaFoldDB" id="A0A511NC55"/>
<dbReference type="EMBL" id="BJXB01000068">
    <property type="protein sequence ID" value="GEM50177.1"/>
    <property type="molecule type" value="Genomic_DNA"/>
</dbReference>
<accession>A0A511NC55</accession>
<keyword evidence="2" id="KW-1185">Reference proteome</keyword>
<dbReference type="Proteomes" id="UP000321306">
    <property type="component" value="Unassembled WGS sequence"/>
</dbReference>
<gene>
    <name evidence="1" type="ORF">DC3_58120</name>
</gene>
<protein>
    <submittedName>
        <fullName evidence="1">Uncharacterized protein</fullName>
    </submittedName>
</protein>